<feature type="domain" description="Flavin reductase like" evidence="2">
    <location>
        <begin position="19"/>
        <end position="164"/>
    </location>
</feature>
<dbReference type="GO" id="GO:0006208">
    <property type="term" value="P:pyrimidine nucleobase catabolic process"/>
    <property type="evidence" value="ECO:0007669"/>
    <property type="project" value="TreeGrafter"/>
</dbReference>
<dbReference type="Proteomes" id="UP000035963">
    <property type="component" value="Unassembled WGS sequence"/>
</dbReference>
<dbReference type="InterPro" id="IPR012349">
    <property type="entry name" value="Split_barrel_FMN-bd"/>
</dbReference>
<dbReference type="PANTHER" id="PTHR30466">
    <property type="entry name" value="FLAVIN REDUCTASE"/>
    <property type="match status" value="1"/>
</dbReference>
<sequence>MQADDDVPRVTLERFRDAMAQLGAAVHIVTTDGPGGRAGFTASAVCSVTDAPPSVLVCINRGSSAHAATIANGVVCINTLSADQQGLSGAFSGKVPMTERFAHGEWLSCESAAPALGGAIMSIDCRITNVVAVGTHDILVCEVTQILDNAHEGILIYYNRQYHGVRKK</sequence>
<evidence type="ECO:0000313" key="3">
    <source>
        <dbReference type="EMBL" id="KLU21840.1"/>
    </source>
</evidence>
<accession>A0A0J1CM23</accession>
<dbReference type="PANTHER" id="PTHR30466:SF1">
    <property type="entry name" value="FMN REDUCTASE (NADH) RUTF"/>
    <property type="match status" value="1"/>
</dbReference>
<dbReference type="PATRIC" id="fig|908627.4.peg.7582"/>
<dbReference type="Gene3D" id="2.30.110.10">
    <property type="entry name" value="Electron Transport, Fmn-binding Protein, Chain A"/>
    <property type="match status" value="1"/>
</dbReference>
<proteinExistence type="predicted"/>
<comment type="caution">
    <text evidence="3">The sequence shown here is derived from an EMBL/GenBank/DDBJ whole genome shotgun (WGS) entry which is preliminary data.</text>
</comment>
<name>A0A0J1CM23_9BURK</name>
<dbReference type="SMART" id="SM00903">
    <property type="entry name" value="Flavin_Reduct"/>
    <property type="match status" value="1"/>
</dbReference>
<dbReference type="OrthoDB" id="8525727at2"/>
<evidence type="ECO:0000313" key="4">
    <source>
        <dbReference type="Proteomes" id="UP000035963"/>
    </source>
</evidence>
<dbReference type="Pfam" id="PF01613">
    <property type="entry name" value="Flavin_Reduct"/>
    <property type="match status" value="1"/>
</dbReference>
<keyword evidence="4" id="KW-1185">Reference proteome</keyword>
<dbReference type="InterPro" id="IPR002563">
    <property type="entry name" value="Flavin_Rdtase-like_dom"/>
</dbReference>
<dbReference type="SUPFAM" id="SSF50475">
    <property type="entry name" value="FMN-binding split barrel"/>
    <property type="match status" value="1"/>
</dbReference>
<dbReference type="GO" id="GO:0010181">
    <property type="term" value="F:FMN binding"/>
    <property type="evidence" value="ECO:0007669"/>
    <property type="project" value="InterPro"/>
</dbReference>
<protein>
    <submittedName>
        <fullName evidence="3">FMN reductase</fullName>
    </submittedName>
</protein>
<gene>
    <name evidence="3" type="ORF">EOS_33890</name>
</gene>
<dbReference type="EMBL" id="AEJF01000200">
    <property type="protein sequence ID" value="KLU21840.1"/>
    <property type="molecule type" value="Genomic_DNA"/>
</dbReference>
<dbReference type="InterPro" id="IPR050268">
    <property type="entry name" value="NADH-dep_flavin_reductase"/>
</dbReference>
<dbReference type="AlphaFoldDB" id="A0A0J1CM23"/>
<reference evidence="3 4" key="1">
    <citation type="journal article" date="2015" name="Genome Announc.">
        <title>Draft Genome Sequence of Burkholderia sp. Strain PML1(12), an Ectomycorrhizosphere-Inhabiting Bacterium with Effective Mineral-Weathering Ability.</title>
        <authorList>
            <person name="Uroz S."/>
            <person name="Oger P."/>
        </authorList>
    </citation>
    <scope>NUCLEOTIDE SEQUENCE [LARGE SCALE GENOMIC DNA]</scope>
    <source>
        <strain evidence="4">PML1(12)</strain>
    </source>
</reference>
<evidence type="ECO:0000256" key="1">
    <source>
        <dbReference type="ARBA" id="ARBA00023002"/>
    </source>
</evidence>
<keyword evidence="1" id="KW-0560">Oxidoreductase</keyword>
<dbReference type="GO" id="GO:0042602">
    <property type="term" value="F:riboflavin reductase (NADPH) activity"/>
    <property type="evidence" value="ECO:0007669"/>
    <property type="project" value="TreeGrafter"/>
</dbReference>
<organism evidence="3 4">
    <name type="scientific">Caballeronia mineralivorans PML1(12)</name>
    <dbReference type="NCBI Taxonomy" id="908627"/>
    <lineage>
        <taxon>Bacteria</taxon>
        <taxon>Pseudomonadati</taxon>
        <taxon>Pseudomonadota</taxon>
        <taxon>Betaproteobacteria</taxon>
        <taxon>Burkholderiales</taxon>
        <taxon>Burkholderiaceae</taxon>
        <taxon>Caballeronia</taxon>
    </lineage>
</organism>
<evidence type="ECO:0000259" key="2">
    <source>
        <dbReference type="SMART" id="SM00903"/>
    </source>
</evidence>